<name>A0AAW0M8I8_QUESU</name>
<feature type="coiled-coil region" evidence="1">
    <location>
        <begin position="117"/>
        <end position="144"/>
    </location>
</feature>
<dbReference type="EMBL" id="PKMF04000013">
    <property type="protein sequence ID" value="KAK7859409.1"/>
    <property type="molecule type" value="Genomic_DNA"/>
</dbReference>
<evidence type="ECO:0000256" key="2">
    <source>
        <dbReference type="SAM" id="SignalP"/>
    </source>
</evidence>
<proteinExistence type="predicted"/>
<dbReference type="AlphaFoldDB" id="A0AAW0M8I8"/>
<reference evidence="3" key="1">
    <citation type="submission" date="2017-12" db="EMBL/GenBank/DDBJ databases">
        <authorList>
            <person name="Barbosa P."/>
            <person name="Usie A."/>
            <person name="Ramos A.M."/>
        </authorList>
    </citation>
    <scope>NUCLEOTIDE SEQUENCE</scope>
    <source>
        <strain evidence="3">HL8</strain>
        <tissue evidence="3">Leaves</tissue>
    </source>
</reference>
<protein>
    <submittedName>
        <fullName evidence="3">Uncharacterized protein</fullName>
    </submittedName>
</protein>
<feature type="coiled-coil region" evidence="1">
    <location>
        <begin position="64"/>
        <end position="91"/>
    </location>
</feature>
<gene>
    <name evidence="3" type="ORF">CFP56_006823</name>
</gene>
<organism evidence="3">
    <name type="scientific">Quercus suber</name>
    <name type="common">Cork oak</name>
    <dbReference type="NCBI Taxonomy" id="58331"/>
    <lineage>
        <taxon>Eukaryota</taxon>
        <taxon>Viridiplantae</taxon>
        <taxon>Streptophyta</taxon>
        <taxon>Embryophyta</taxon>
        <taxon>Tracheophyta</taxon>
        <taxon>Spermatophyta</taxon>
        <taxon>Magnoliopsida</taxon>
        <taxon>eudicotyledons</taxon>
        <taxon>Gunneridae</taxon>
        <taxon>Pentapetalae</taxon>
        <taxon>rosids</taxon>
        <taxon>fabids</taxon>
        <taxon>Fagales</taxon>
        <taxon>Fagaceae</taxon>
        <taxon>Quercus</taxon>
    </lineage>
</organism>
<keyword evidence="2" id="KW-0732">Signal</keyword>
<evidence type="ECO:0000256" key="1">
    <source>
        <dbReference type="SAM" id="Coils"/>
    </source>
</evidence>
<reference evidence="3" key="3">
    <citation type="submission" date="2023-07" db="EMBL/GenBank/DDBJ databases">
        <title>An improved reference 1 genome and first organelle genomes of Quercus suber.</title>
        <authorList>
            <consortium name="Genosuber Consortium"/>
            <person name="Usie A."/>
            <person name="Serra O."/>
            <person name="Barros P."/>
        </authorList>
    </citation>
    <scope>NUCLEOTIDE SEQUENCE</scope>
    <source>
        <strain evidence="3">HL8</strain>
        <tissue evidence="3">Leaves</tissue>
    </source>
</reference>
<comment type="caution">
    <text evidence="3">The sequence shown here is derived from an EMBL/GenBank/DDBJ whole genome shotgun (WGS) entry which is preliminary data.</text>
</comment>
<keyword evidence="1" id="KW-0175">Coiled coil</keyword>
<reference evidence="3" key="2">
    <citation type="journal article" date="2018" name="Sci. Data">
        <title>The draft genome sequence of cork oak.</title>
        <authorList>
            <person name="Ramos A.M."/>
            <person name="Usie A."/>
            <person name="Barbosa P."/>
            <person name="Barros P.M."/>
            <person name="Capote T."/>
            <person name="Chaves I."/>
            <person name="Simoes F."/>
            <person name="Abreu I."/>
            <person name="Carrasquinho I."/>
            <person name="Faro C."/>
            <person name="Guimaraes J.B."/>
            <person name="Mendonca D."/>
            <person name="Nobrega F."/>
            <person name="Rodrigues L."/>
            <person name="Saibo N.J.M."/>
            <person name="Varela M.C."/>
            <person name="Egas C."/>
            <person name="Matos J."/>
            <person name="Miguel C.M."/>
            <person name="Oliveira M.M."/>
            <person name="Ricardo C.P."/>
            <person name="Goncalves S."/>
        </authorList>
    </citation>
    <scope>NUCLEOTIDE SEQUENCE [LARGE SCALE GENOMIC DNA]</scope>
    <source>
        <strain evidence="3">HL8</strain>
    </source>
</reference>
<sequence length="183" mass="21259">MMGLMAMVRLMAGAWAMDFLGGGRMGSWWTLSSSDGLEQVPWCKRVEGEALGVTHFCYLNEARKDEKDVKIRELTAELQRERKRSAAFQEQLDMVLRDMEDHSHHLSRNIDDIVQSVELLLLKIRELTAELQRERKRSAAFQEQLDMVLRDMEDHSHHLSRNIDDIVQSVREIESKRLALSHS</sequence>
<evidence type="ECO:0000313" key="3">
    <source>
        <dbReference type="EMBL" id="KAK7859409.1"/>
    </source>
</evidence>
<feature type="chain" id="PRO_5043990480" evidence="2">
    <location>
        <begin position="17"/>
        <end position="183"/>
    </location>
</feature>
<accession>A0AAW0M8I8</accession>
<feature type="signal peptide" evidence="2">
    <location>
        <begin position="1"/>
        <end position="16"/>
    </location>
</feature>